<sequence>MERLSTFDFGGLKSICEEYFWLLLYPEGILSAFDHVSECSRGMFAWDGLDAKNKLARALSGRF</sequence>
<evidence type="ECO:0000313" key="1">
    <source>
        <dbReference type="EMBL" id="PLC55998.1"/>
    </source>
</evidence>
<dbReference type="EMBL" id="NPIB01000049">
    <property type="protein sequence ID" value="PLC55998.1"/>
    <property type="molecule type" value="Genomic_DNA"/>
</dbReference>
<name>A0A2N4ULV9_9GAMM</name>
<proteinExistence type="predicted"/>
<accession>A0A2N4ULV9</accession>
<comment type="caution">
    <text evidence="1">The sequence shown here is derived from an EMBL/GenBank/DDBJ whole genome shotgun (WGS) entry which is preliminary data.</text>
</comment>
<dbReference type="Proteomes" id="UP000234420">
    <property type="component" value="Unassembled WGS sequence"/>
</dbReference>
<gene>
    <name evidence="1" type="ORF">CIK00_20785</name>
</gene>
<evidence type="ECO:0000313" key="2">
    <source>
        <dbReference type="Proteomes" id="UP000234420"/>
    </source>
</evidence>
<reference evidence="1 2" key="1">
    <citation type="journal article" date="2018" name="Syst. Appl. Microbiol.">
        <title>Photobacterium carnosum sp. nov., isolated from spoiled modified atmosphere packaged poultry meat.</title>
        <authorList>
            <person name="Hilgarth M."/>
            <person name="Fuertes S."/>
            <person name="Ehrmann M."/>
            <person name="Vogel R.F."/>
        </authorList>
    </citation>
    <scope>NUCLEOTIDE SEQUENCE [LARGE SCALE GENOMIC DNA]</scope>
    <source>
        <strain evidence="1 2">TMW 2.2021</strain>
    </source>
</reference>
<organism evidence="1 2">
    <name type="scientific">Photobacterium carnosum</name>
    <dbReference type="NCBI Taxonomy" id="2023717"/>
    <lineage>
        <taxon>Bacteria</taxon>
        <taxon>Pseudomonadati</taxon>
        <taxon>Pseudomonadota</taxon>
        <taxon>Gammaproteobacteria</taxon>
        <taxon>Vibrionales</taxon>
        <taxon>Vibrionaceae</taxon>
        <taxon>Photobacterium</taxon>
    </lineage>
</organism>
<keyword evidence="2" id="KW-1185">Reference proteome</keyword>
<protein>
    <submittedName>
        <fullName evidence="1">Uncharacterized protein</fullName>
    </submittedName>
</protein>
<dbReference type="AlphaFoldDB" id="A0A2N4ULV9"/>